<dbReference type="GO" id="GO:0000981">
    <property type="term" value="F:DNA-binding transcription factor activity, RNA polymerase II-specific"/>
    <property type="evidence" value="ECO:0007669"/>
    <property type="project" value="TreeGrafter"/>
</dbReference>
<dbReference type="SUPFAM" id="SSF47459">
    <property type="entry name" value="HLH, helix-loop-helix DNA-binding domain"/>
    <property type="match status" value="1"/>
</dbReference>
<dbReference type="Proteomes" id="UP001175271">
    <property type="component" value="Unassembled WGS sequence"/>
</dbReference>
<dbReference type="PANTHER" id="PTHR15741">
    <property type="entry name" value="BASIC HELIX-LOOP-HELIX ZIP TRANSCRIPTION FACTOR"/>
    <property type="match status" value="1"/>
</dbReference>
<reference evidence="8" key="1">
    <citation type="submission" date="2023-06" db="EMBL/GenBank/DDBJ databases">
        <title>Genomic analysis of the entomopathogenic nematode Steinernema hermaphroditum.</title>
        <authorList>
            <person name="Schwarz E.M."/>
            <person name="Heppert J.K."/>
            <person name="Baniya A."/>
            <person name="Schwartz H.T."/>
            <person name="Tan C.-H."/>
            <person name="Antoshechkin I."/>
            <person name="Sternberg P.W."/>
            <person name="Goodrich-Blair H."/>
            <person name="Dillman A.R."/>
        </authorList>
    </citation>
    <scope>NUCLEOTIDE SEQUENCE</scope>
    <source>
        <strain evidence="8">PS9179</strain>
        <tissue evidence="8">Whole animal</tissue>
    </source>
</reference>
<dbReference type="InterPro" id="IPR052207">
    <property type="entry name" value="Max-like/E-box_TFs"/>
</dbReference>
<dbReference type="AlphaFoldDB" id="A0AA39I5W8"/>
<evidence type="ECO:0000256" key="2">
    <source>
        <dbReference type="ARBA" id="ARBA00023015"/>
    </source>
</evidence>
<evidence type="ECO:0000313" key="8">
    <source>
        <dbReference type="EMBL" id="KAK0418416.1"/>
    </source>
</evidence>
<evidence type="ECO:0000256" key="6">
    <source>
        <dbReference type="SAM" id="MobiDB-lite"/>
    </source>
</evidence>
<sequence>MRTMERSIKQNRRLLDGEDRRSSSAKSIVREWRRRWQVPNPNVGTFCLSRALLCALTLPQPDRYRRPAKPPCFRHVRALRTSHGSGSSSAGTPKPQQTAEWAERRKQTHLRCEKQRREAINNGYGELKELLPENMLPVGCKQTNASILFRTCDYLKQMEDSNRTNDEKLKKKRSRLDAMQMIAQQYESMIGEASSSASSPLSVQCEMLRALLEYCFESFSTQIDVSDYESITRTLILWADRLDVQRLPAVMVEAATNSNGVSHRR</sequence>
<protein>
    <recommendedName>
        <fullName evidence="7">BHLH domain-containing protein</fullName>
    </recommendedName>
</protein>
<dbReference type="Pfam" id="PF00010">
    <property type="entry name" value="HLH"/>
    <property type="match status" value="1"/>
</dbReference>
<dbReference type="GO" id="GO:0005634">
    <property type="term" value="C:nucleus"/>
    <property type="evidence" value="ECO:0007669"/>
    <property type="project" value="UniProtKB-SubCell"/>
</dbReference>
<keyword evidence="5" id="KW-0539">Nucleus</keyword>
<comment type="subcellular location">
    <subcellularLocation>
        <location evidence="1">Nucleus</location>
    </subcellularLocation>
</comment>
<evidence type="ECO:0000256" key="3">
    <source>
        <dbReference type="ARBA" id="ARBA00023125"/>
    </source>
</evidence>
<feature type="region of interest" description="Disordered" evidence="6">
    <location>
        <begin position="1"/>
        <end position="21"/>
    </location>
</feature>
<feature type="compositionally biased region" description="Low complexity" evidence="6">
    <location>
        <begin position="82"/>
        <end position="91"/>
    </location>
</feature>
<name>A0AA39I5W8_9BILA</name>
<organism evidence="8 9">
    <name type="scientific">Steinernema hermaphroditum</name>
    <dbReference type="NCBI Taxonomy" id="289476"/>
    <lineage>
        <taxon>Eukaryota</taxon>
        <taxon>Metazoa</taxon>
        <taxon>Ecdysozoa</taxon>
        <taxon>Nematoda</taxon>
        <taxon>Chromadorea</taxon>
        <taxon>Rhabditida</taxon>
        <taxon>Tylenchina</taxon>
        <taxon>Panagrolaimomorpha</taxon>
        <taxon>Strongyloidoidea</taxon>
        <taxon>Steinernematidae</taxon>
        <taxon>Steinernema</taxon>
    </lineage>
</organism>
<comment type="caution">
    <text evidence="8">The sequence shown here is derived from an EMBL/GenBank/DDBJ whole genome shotgun (WGS) entry which is preliminary data.</text>
</comment>
<dbReference type="GO" id="GO:0000978">
    <property type="term" value="F:RNA polymerase II cis-regulatory region sequence-specific DNA binding"/>
    <property type="evidence" value="ECO:0007669"/>
    <property type="project" value="TreeGrafter"/>
</dbReference>
<feature type="region of interest" description="Disordered" evidence="6">
    <location>
        <begin position="80"/>
        <end position="108"/>
    </location>
</feature>
<dbReference type="SMART" id="SM00353">
    <property type="entry name" value="HLH"/>
    <property type="match status" value="1"/>
</dbReference>
<keyword evidence="9" id="KW-1185">Reference proteome</keyword>
<keyword evidence="2" id="KW-0805">Transcription regulation</keyword>
<dbReference type="InterPro" id="IPR036638">
    <property type="entry name" value="HLH_DNA-bd_sf"/>
</dbReference>
<proteinExistence type="predicted"/>
<evidence type="ECO:0000313" key="9">
    <source>
        <dbReference type="Proteomes" id="UP001175271"/>
    </source>
</evidence>
<dbReference type="EMBL" id="JAUCMV010000002">
    <property type="protein sequence ID" value="KAK0418416.1"/>
    <property type="molecule type" value="Genomic_DNA"/>
</dbReference>
<keyword evidence="3" id="KW-0238">DNA-binding</keyword>
<evidence type="ECO:0000256" key="4">
    <source>
        <dbReference type="ARBA" id="ARBA00023163"/>
    </source>
</evidence>
<evidence type="ECO:0000259" key="7">
    <source>
        <dbReference type="PROSITE" id="PS50888"/>
    </source>
</evidence>
<gene>
    <name evidence="8" type="ORF">QR680_013544</name>
</gene>
<dbReference type="PROSITE" id="PS50888">
    <property type="entry name" value="BHLH"/>
    <property type="match status" value="1"/>
</dbReference>
<dbReference type="Gene3D" id="4.10.280.10">
    <property type="entry name" value="Helix-loop-helix DNA-binding domain"/>
    <property type="match status" value="1"/>
</dbReference>
<dbReference type="GO" id="GO:0046983">
    <property type="term" value="F:protein dimerization activity"/>
    <property type="evidence" value="ECO:0007669"/>
    <property type="project" value="InterPro"/>
</dbReference>
<feature type="domain" description="BHLH" evidence="7">
    <location>
        <begin position="104"/>
        <end position="158"/>
    </location>
</feature>
<dbReference type="InterPro" id="IPR011598">
    <property type="entry name" value="bHLH_dom"/>
</dbReference>
<evidence type="ECO:0000256" key="1">
    <source>
        <dbReference type="ARBA" id="ARBA00004123"/>
    </source>
</evidence>
<dbReference type="PANTHER" id="PTHR15741:SF25">
    <property type="entry name" value="MAX-LIKE PROTEIN X"/>
    <property type="match status" value="1"/>
</dbReference>
<evidence type="ECO:0000256" key="5">
    <source>
        <dbReference type="ARBA" id="ARBA00023242"/>
    </source>
</evidence>
<accession>A0AA39I5W8</accession>
<keyword evidence="4" id="KW-0804">Transcription</keyword>